<name>A0A1B4G263_9BURK</name>
<sequence>MRHAHEAPHRLLLAPQRQAESEVIDSGCTALVPLDSSALQFFRDRGLIWQHRLIFGRENLIRQVAQRVVRFGCTFFGTQNEANWS</sequence>
<organism evidence="1 2">
    <name type="scientific">Burkholderia mayonis</name>
    <dbReference type="NCBI Taxonomy" id="1385591"/>
    <lineage>
        <taxon>Bacteria</taxon>
        <taxon>Pseudomonadati</taxon>
        <taxon>Pseudomonadota</taxon>
        <taxon>Betaproteobacteria</taxon>
        <taxon>Burkholderiales</taxon>
        <taxon>Burkholderiaceae</taxon>
        <taxon>Burkholderia</taxon>
        <taxon>pseudomallei group</taxon>
    </lineage>
</organism>
<proteinExistence type="predicted"/>
<dbReference type="Proteomes" id="UP000067711">
    <property type="component" value="Chromosome 1"/>
</dbReference>
<dbReference type="EMBL" id="CP013389">
    <property type="protein sequence ID" value="AOJ10017.1"/>
    <property type="molecule type" value="Genomic_DNA"/>
</dbReference>
<accession>A0A1B4G263</accession>
<reference evidence="1 2" key="1">
    <citation type="submission" date="2015-12" db="EMBL/GenBank/DDBJ databases">
        <title>Diversity of Burkholderia near neighbor genomes.</title>
        <authorList>
            <person name="Sahl J."/>
            <person name="Wagner D."/>
            <person name="Keim P."/>
        </authorList>
    </citation>
    <scope>NUCLEOTIDE SEQUENCE [LARGE SCALE GENOMIC DNA]</scope>
    <source>
        <strain evidence="1 2">BDU8</strain>
    </source>
</reference>
<protein>
    <submittedName>
        <fullName evidence="1">Uncharacterized protein</fullName>
    </submittedName>
</protein>
<dbReference type="AlphaFoldDB" id="A0A1B4G263"/>
<evidence type="ECO:0000313" key="1">
    <source>
        <dbReference type="EMBL" id="AOJ10017.1"/>
    </source>
</evidence>
<evidence type="ECO:0000313" key="2">
    <source>
        <dbReference type="Proteomes" id="UP000067711"/>
    </source>
</evidence>
<gene>
    <name evidence="1" type="ORF">WS71_22460</name>
</gene>